<sequence length="200" mass="21737">MMRPVQQKAPFSGLHLLYVSWYSFAVAAKSATGRGNPSNSKATPGAPCVFFCVAINATEHQIMVWCADIRAGVTLRLLPVFVHYAVMSMVAQAGQPSGWPVFFEAGISTPVWAIATERGNSGDSNNLLLEGGCLMATTLTPSHPEFVFVFAAVRRTERKPNICMLRTVAGDERAARRSLVRDYVLSFAARLPLAEVSHAH</sequence>
<dbReference type="GO" id="GO:0051301">
    <property type="term" value="P:cell division"/>
    <property type="evidence" value="ECO:0007669"/>
    <property type="project" value="UniProtKB-KW"/>
</dbReference>
<reference evidence="3 4" key="1">
    <citation type="submission" date="2018-04" db="EMBL/GenBank/DDBJ databases">
        <title>Serotype diversity and antimicrobial resistance among Salmonella enterica isolated from patients at an equine referral hospital.</title>
        <authorList>
            <person name="Leon I.M."/>
            <person name="Lawhon S.D."/>
            <person name="Norman K.N."/>
            <person name="Threadgill D.S."/>
            <person name="Ohta N."/>
            <person name="Vinasco J."/>
            <person name="Scott H.M."/>
        </authorList>
    </citation>
    <scope>NUCLEOTIDE SEQUENCE [LARGE SCALE GENOMIC DNA]</scope>
    <source>
        <strain evidence="2 3">159</strain>
        <strain evidence="1 4">230</strain>
    </source>
</reference>
<dbReference type="InterPro" id="IPR018880">
    <property type="entry name" value="Phage_P4_Ash"/>
</dbReference>
<organism evidence="1 4">
    <name type="scientific">Salmonella enterica subsp. enterica serovar Gaminara</name>
    <dbReference type="NCBI Taxonomy" id="913070"/>
    <lineage>
        <taxon>Bacteria</taxon>
        <taxon>Pseudomonadati</taxon>
        <taxon>Pseudomonadota</taxon>
        <taxon>Gammaproteobacteria</taxon>
        <taxon>Enterobacterales</taxon>
        <taxon>Enterobacteriaceae</taxon>
        <taxon>Salmonella</taxon>
    </lineage>
</organism>
<proteinExistence type="predicted"/>
<dbReference type="EMBL" id="QDLV01000024">
    <property type="protein sequence ID" value="PVJ43627.1"/>
    <property type="molecule type" value="Genomic_DNA"/>
</dbReference>
<evidence type="ECO:0000313" key="3">
    <source>
        <dbReference type="Proteomes" id="UP000245068"/>
    </source>
</evidence>
<keyword evidence="1" id="KW-0132">Cell division</keyword>
<accession>A0A2T8WYY0</accession>
<gene>
    <name evidence="2" type="ORF">C4784_21215</name>
    <name evidence="1" type="ORF">C4855_21760</name>
</gene>
<dbReference type="AlphaFoldDB" id="A0A2T8WYY0"/>
<dbReference type="NCBIfam" id="NF033153">
    <property type="entry name" value="phage_ICD_like"/>
    <property type="match status" value="1"/>
</dbReference>
<comment type="caution">
    <text evidence="1">The sequence shown here is derived from an EMBL/GenBank/DDBJ whole genome shotgun (WGS) entry which is preliminary data.</text>
</comment>
<dbReference type="EMBL" id="QDOO01000024">
    <property type="protein sequence ID" value="PVM64091.1"/>
    <property type="molecule type" value="Genomic_DNA"/>
</dbReference>
<evidence type="ECO:0000313" key="2">
    <source>
        <dbReference type="EMBL" id="PVM64091.1"/>
    </source>
</evidence>
<evidence type="ECO:0000313" key="1">
    <source>
        <dbReference type="EMBL" id="PVJ43627.1"/>
    </source>
</evidence>
<protein>
    <submittedName>
        <fullName evidence="1">Host cell division inhibitor Icd-like protein</fullName>
    </submittedName>
</protein>
<evidence type="ECO:0000313" key="4">
    <source>
        <dbReference type="Proteomes" id="UP000245551"/>
    </source>
</evidence>
<name>A0A2T8WYY0_SALET</name>
<dbReference type="Pfam" id="PF10554">
    <property type="entry name" value="Phage_ASH"/>
    <property type="match status" value="1"/>
</dbReference>
<dbReference type="Proteomes" id="UP000245068">
    <property type="component" value="Unassembled WGS sequence"/>
</dbReference>
<keyword evidence="1" id="KW-0131">Cell cycle</keyword>
<dbReference type="Proteomes" id="UP000245551">
    <property type="component" value="Unassembled WGS sequence"/>
</dbReference>
<dbReference type="RefSeq" id="WP_000986182.1">
    <property type="nucleotide sequence ID" value="NZ_QDLV01000024.1"/>
</dbReference>